<protein>
    <submittedName>
        <fullName evidence="1">Uncharacterized protein</fullName>
    </submittedName>
</protein>
<evidence type="ECO:0000313" key="2">
    <source>
        <dbReference type="Proteomes" id="UP000179807"/>
    </source>
</evidence>
<dbReference type="VEuPathDB" id="TrichDB:TRFO_10672"/>
<evidence type="ECO:0000313" key="1">
    <source>
        <dbReference type="EMBL" id="OHS95180.1"/>
    </source>
</evidence>
<dbReference type="SUPFAM" id="SSF51445">
    <property type="entry name" value="(Trans)glycosidases"/>
    <property type="match status" value="1"/>
</dbReference>
<name>A0A1J4JD28_9EUKA</name>
<sequence>MPKVNVYFYVFYGLNIGEKLHLIRQNSEEIELNRQMMIPLGNGYKYAMVNTNPVTFYYPGAHYYKFEIKRYNEIVREEDSFRFINIPGGNDNEISISVYNNWNDHCYPFYPIPTQIPSSDSIFANVQNNVLRVCIDIIDREPPKHCNLKLEQKLRNGDTIVCPTFSNGEITFQFEISKPIFDDNSLLHNNSQKYSVNGKEDTLYHFFTNQTDYIYCNYFLSQASFRFSSIYVPLISFRSENKCDVGTFTTIKHLVDFCEKCGIYQLFLHIEHINDSLTIDPAHIDIPFDPNNLESFDINSIRNEKLKELKKLFEEKKTQPVTKEKYNHLFFDGSSDFKSFLQFMCYYQLEDAYVYACSKKINLMISLIPDENIETMYQNIYTASVYSNSIYINNSFDGKFNLQELIRILKLYPSTSIVNPIISQQITKEELVISNRILLTGEYQNYQKSQPYILEPKHISPSTLSAYPIDETREDICNDIFRRIKSDADVCIVYLFDLLYLTLPEASRNPPQPIQLNDGDMRYLFNVPVTQISESAIKRIKDIMRIGNR</sequence>
<dbReference type="Proteomes" id="UP000179807">
    <property type="component" value="Unassembled WGS sequence"/>
</dbReference>
<dbReference type="RefSeq" id="XP_068348317.1">
    <property type="nucleotide sequence ID" value="XM_068495598.1"/>
</dbReference>
<keyword evidence="2" id="KW-1185">Reference proteome</keyword>
<dbReference type="InterPro" id="IPR017853">
    <property type="entry name" value="GH"/>
</dbReference>
<dbReference type="EMBL" id="MLAK01001260">
    <property type="protein sequence ID" value="OHS95180.1"/>
    <property type="molecule type" value="Genomic_DNA"/>
</dbReference>
<dbReference type="AlphaFoldDB" id="A0A1J4JD28"/>
<gene>
    <name evidence="1" type="ORF">TRFO_10672</name>
</gene>
<comment type="caution">
    <text evidence="1">The sequence shown here is derived from an EMBL/GenBank/DDBJ whole genome shotgun (WGS) entry which is preliminary data.</text>
</comment>
<accession>A0A1J4JD28</accession>
<proteinExistence type="predicted"/>
<dbReference type="GeneID" id="94830302"/>
<reference evidence="1" key="1">
    <citation type="submission" date="2016-10" db="EMBL/GenBank/DDBJ databases">
        <authorList>
            <person name="Benchimol M."/>
            <person name="Almeida L.G."/>
            <person name="Vasconcelos A.T."/>
            <person name="Perreira-Neves A."/>
            <person name="Rosa I.A."/>
            <person name="Tasca T."/>
            <person name="Bogo M.R."/>
            <person name="de Souza W."/>
        </authorList>
    </citation>
    <scope>NUCLEOTIDE SEQUENCE [LARGE SCALE GENOMIC DNA]</scope>
    <source>
        <strain evidence="1">K</strain>
    </source>
</reference>
<organism evidence="1 2">
    <name type="scientific">Tritrichomonas foetus</name>
    <dbReference type="NCBI Taxonomy" id="1144522"/>
    <lineage>
        <taxon>Eukaryota</taxon>
        <taxon>Metamonada</taxon>
        <taxon>Parabasalia</taxon>
        <taxon>Tritrichomonadida</taxon>
        <taxon>Tritrichomonadidae</taxon>
        <taxon>Tritrichomonas</taxon>
    </lineage>
</organism>